<dbReference type="PANTHER" id="PTHR48062">
    <property type="entry name" value="RECEPTOR-LIKE PROTEIN 14"/>
    <property type="match status" value="1"/>
</dbReference>
<name>A0AAQ3NPU1_VIGMU</name>
<keyword evidence="12" id="KW-1185">Reference proteome</keyword>
<dbReference type="SUPFAM" id="SSF52058">
    <property type="entry name" value="L domain-like"/>
    <property type="match status" value="1"/>
</dbReference>
<dbReference type="Proteomes" id="UP001374535">
    <property type="component" value="Chromosome 4"/>
</dbReference>
<evidence type="ECO:0000256" key="5">
    <source>
        <dbReference type="ARBA" id="ARBA00022692"/>
    </source>
</evidence>
<keyword evidence="5" id="KW-0812">Transmembrane</keyword>
<keyword evidence="4" id="KW-0433">Leucine-rich repeat</keyword>
<comment type="subcellular location">
    <subcellularLocation>
        <location evidence="1">Cell membrane</location>
    </subcellularLocation>
    <subcellularLocation>
        <location evidence="10">Endomembrane system</location>
        <topology evidence="10">Single-pass membrane protein</topology>
    </subcellularLocation>
</comment>
<evidence type="ECO:0000313" key="12">
    <source>
        <dbReference type="Proteomes" id="UP001374535"/>
    </source>
</evidence>
<dbReference type="EMBL" id="CP144697">
    <property type="protein sequence ID" value="WVZ13976.1"/>
    <property type="molecule type" value="Genomic_DNA"/>
</dbReference>
<dbReference type="AlphaFoldDB" id="A0AAQ3NPU1"/>
<evidence type="ECO:0000256" key="3">
    <source>
        <dbReference type="ARBA" id="ARBA00022475"/>
    </source>
</evidence>
<dbReference type="GO" id="GO:0012505">
    <property type="term" value="C:endomembrane system"/>
    <property type="evidence" value="ECO:0007669"/>
    <property type="project" value="UniProtKB-SubCell"/>
</dbReference>
<keyword evidence="9" id="KW-0472">Membrane</keyword>
<comment type="similarity">
    <text evidence="2">Belongs to the RLP family.</text>
</comment>
<gene>
    <name evidence="11" type="ORF">V8G54_011542</name>
</gene>
<evidence type="ECO:0000256" key="4">
    <source>
        <dbReference type="ARBA" id="ARBA00022614"/>
    </source>
</evidence>
<keyword evidence="8" id="KW-1133">Transmembrane helix</keyword>
<evidence type="ECO:0000256" key="1">
    <source>
        <dbReference type="ARBA" id="ARBA00004236"/>
    </source>
</evidence>
<evidence type="ECO:0000256" key="9">
    <source>
        <dbReference type="ARBA" id="ARBA00023136"/>
    </source>
</evidence>
<evidence type="ECO:0000256" key="10">
    <source>
        <dbReference type="ARBA" id="ARBA00037847"/>
    </source>
</evidence>
<keyword evidence="7" id="KW-0677">Repeat</keyword>
<dbReference type="InterPro" id="IPR032675">
    <property type="entry name" value="LRR_dom_sf"/>
</dbReference>
<keyword evidence="6" id="KW-0732">Signal</keyword>
<accession>A0AAQ3NPU1</accession>
<dbReference type="PANTHER" id="PTHR48062:SF52">
    <property type="entry name" value="RECEPTOR-LIKE PROTEIN 8-RELATED"/>
    <property type="match status" value="1"/>
</dbReference>
<evidence type="ECO:0000313" key="11">
    <source>
        <dbReference type="EMBL" id="WVZ13976.1"/>
    </source>
</evidence>
<evidence type="ECO:0000256" key="6">
    <source>
        <dbReference type="ARBA" id="ARBA00022729"/>
    </source>
</evidence>
<proteinExistence type="inferred from homology"/>
<evidence type="ECO:0000256" key="2">
    <source>
        <dbReference type="ARBA" id="ARBA00009592"/>
    </source>
</evidence>
<evidence type="ECO:0000256" key="8">
    <source>
        <dbReference type="ARBA" id="ARBA00022989"/>
    </source>
</evidence>
<evidence type="ECO:0000256" key="7">
    <source>
        <dbReference type="ARBA" id="ARBA00022737"/>
    </source>
</evidence>
<dbReference type="GO" id="GO:0005886">
    <property type="term" value="C:plasma membrane"/>
    <property type="evidence" value="ECO:0007669"/>
    <property type="project" value="UniProtKB-SubCell"/>
</dbReference>
<reference evidence="11 12" key="1">
    <citation type="journal article" date="2023" name="Life. Sci Alliance">
        <title>Evolutionary insights into 3D genome organization and epigenetic landscape of Vigna mungo.</title>
        <authorList>
            <person name="Junaid A."/>
            <person name="Singh B."/>
            <person name="Bhatia S."/>
        </authorList>
    </citation>
    <scope>NUCLEOTIDE SEQUENCE [LARGE SCALE GENOMIC DNA]</scope>
    <source>
        <strain evidence="11">Urdbean</strain>
    </source>
</reference>
<sequence length="109" mass="12296">MGWTKHATIDNLIIRGNHFSGNLPLHICYLKRIQLLDISRNKLSAGIPTCLNKFIALSQNTINKIETESRVNCNNGDQTLVKPQKAEVHGAYCVFCEALYMSLRIGFFT</sequence>
<organism evidence="11 12">
    <name type="scientific">Vigna mungo</name>
    <name type="common">Black gram</name>
    <name type="synonym">Phaseolus mungo</name>
    <dbReference type="NCBI Taxonomy" id="3915"/>
    <lineage>
        <taxon>Eukaryota</taxon>
        <taxon>Viridiplantae</taxon>
        <taxon>Streptophyta</taxon>
        <taxon>Embryophyta</taxon>
        <taxon>Tracheophyta</taxon>
        <taxon>Spermatophyta</taxon>
        <taxon>Magnoliopsida</taxon>
        <taxon>eudicotyledons</taxon>
        <taxon>Gunneridae</taxon>
        <taxon>Pentapetalae</taxon>
        <taxon>rosids</taxon>
        <taxon>fabids</taxon>
        <taxon>Fabales</taxon>
        <taxon>Fabaceae</taxon>
        <taxon>Papilionoideae</taxon>
        <taxon>50 kb inversion clade</taxon>
        <taxon>NPAAA clade</taxon>
        <taxon>indigoferoid/millettioid clade</taxon>
        <taxon>Phaseoleae</taxon>
        <taxon>Vigna</taxon>
    </lineage>
</organism>
<keyword evidence="3" id="KW-1003">Cell membrane</keyword>
<dbReference type="InterPro" id="IPR051502">
    <property type="entry name" value="RLP_Defense_Trigger"/>
</dbReference>
<protein>
    <submittedName>
        <fullName evidence="11">Uncharacterized protein</fullName>
    </submittedName>
</protein>
<dbReference type="Gene3D" id="3.80.10.10">
    <property type="entry name" value="Ribonuclease Inhibitor"/>
    <property type="match status" value="1"/>
</dbReference>